<dbReference type="Proteomes" id="UP000828390">
    <property type="component" value="Unassembled WGS sequence"/>
</dbReference>
<dbReference type="FunFam" id="2.120.10.80:FF:000134">
    <property type="entry name" value="Kelch domain-containing protein, putative"/>
    <property type="match status" value="1"/>
</dbReference>
<keyword evidence="1" id="KW-0880">Kelch repeat</keyword>
<evidence type="ECO:0000313" key="2">
    <source>
        <dbReference type="EMBL" id="KAH3854104.1"/>
    </source>
</evidence>
<organism evidence="2 3">
    <name type="scientific">Dreissena polymorpha</name>
    <name type="common">Zebra mussel</name>
    <name type="synonym">Mytilus polymorpha</name>
    <dbReference type="NCBI Taxonomy" id="45954"/>
    <lineage>
        <taxon>Eukaryota</taxon>
        <taxon>Metazoa</taxon>
        <taxon>Spiralia</taxon>
        <taxon>Lophotrochozoa</taxon>
        <taxon>Mollusca</taxon>
        <taxon>Bivalvia</taxon>
        <taxon>Autobranchia</taxon>
        <taxon>Heteroconchia</taxon>
        <taxon>Euheterodonta</taxon>
        <taxon>Imparidentia</taxon>
        <taxon>Neoheterodontei</taxon>
        <taxon>Myida</taxon>
        <taxon>Dreissenoidea</taxon>
        <taxon>Dreissenidae</taxon>
        <taxon>Dreissena</taxon>
    </lineage>
</organism>
<dbReference type="SUPFAM" id="SSF117281">
    <property type="entry name" value="Kelch motif"/>
    <property type="match status" value="1"/>
</dbReference>
<keyword evidence="3" id="KW-1185">Reference proteome</keyword>
<dbReference type="Pfam" id="PF01344">
    <property type="entry name" value="Kelch_1"/>
    <property type="match status" value="1"/>
</dbReference>
<reference evidence="2" key="1">
    <citation type="journal article" date="2019" name="bioRxiv">
        <title>The Genome of the Zebra Mussel, Dreissena polymorpha: A Resource for Invasive Species Research.</title>
        <authorList>
            <person name="McCartney M.A."/>
            <person name="Auch B."/>
            <person name="Kono T."/>
            <person name="Mallez S."/>
            <person name="Zhang Y."/>
            <person name="Obille A."/>
            <person name="Becker A."/>
            <person name="Abrahante J.E."/>
            <person name="Garbe J."/>
            <person name="Badalamenti J.P."/>
            <person name="Herman A."/>
            <person name="Mangelson H."/>
            <person name="Liachko I."/>
            <person name="Sullivan S."/>
            <person name="Sone E.D."/>
            <person name="Koren S."/>
            <person name="Silverstein K.A.T."/>
            <person name="Beckman K.B."/>
            <person name="Gohl D.M."/>
        </authorList>
    </citation>
    <scope>NUCLEOTIDE SEQUENCE</scope>
    <source>
        <strain evidence="2">Duluth1</strain>
        <tissue evidence="2">Whole animal</tissue>
    </source>
</reference>
<dbReference type="OrthoDB" id="432528at2759"/>
<comment type="caution">
    <text evidence="2">The sequence shown here is derived from an EMBL/GenBank/DDBJ whole genome shotgun (WGS) entry which is preliminary data.</text>
</comment>
<dbReference type="AlphaFoldDB" id="A0A9D4LA88"/>
<dbReference type="InterPro" id="IPR006652">
    <property type="entry name" value="Kelch_1"/>
</dbReference>
<evidence type="ECO:0000313" key="3">
    <source>
        <dbReference type="Proteomes" id="UP000828390"/>
    </source>
</evidence>
<dbReference type="Pfam" id="PF24681">
    <property type="entry name" value="Kelch_KLHDC2_KLHL20_DRC7"/>
    <property type="match status" value="1"/>
</dbReference>
<proteinExistence type="predicted"/>
<dbReference type="GO" id="GO:0003682">
    <property type="term" value="F:chromatin binding"/>
    <property type="evidence" value="ECO:0007669"/>
    <property type="project" value="InterPro"/>
</dbReference>
<dbReference type="PANTHER" id="PTHR46461">
    <property type="entry name" value="KELCH DOMAIN-CONTAINING PROTEIN 3"/>
    <property type="match status" value="1"/>
</dbReference>
<name>A0A9D4LA88_DREPO</name>
<gene>
    <name evidence="2" type="ORF">DPMN_096643</name>
</gene>
<dbReference type="Gene3D" id="2.120.10.80">
    <property type="entry name" value="Kelch-type beta propeller"/>
    <property type="match status" value="2"/>
</dbReference>
<reference evidence="2" key="2">
    <citation type="submission" date="2020-11" db="EMBL/GenBank/DDBJ databases">
        <authorList>
            <person name="McCartney M.A."/>
            <person name="Auch B."/>
            <person name="Kono T."/>
            <person name="Mallez S."/>
            <person name="Becker A."/>
            <person name="Gohl D.M."/>
            <person name="Silverstein K.A.T."/>
            <person name="Koren S."/>
            <person name="Bechman K.B."/>
            <person name="Herman A."/>
            <person name="Abrahante J.E."/>
            <person name="Garbe J."/>
        </authorList>
    </citation>
    <scope>NUCLEOTIDE SEQUENCE</scope>
    <source>
        <strain evidence="2">Duluth1</strain>
        <tissue evidence="2">Whole animal</tissue>
    </source>
</reference>
<evidence type="ECO:0000256" key="1">
    <source>
        <dbReference type="ARBA" id="ARBA00022441"/>
    </source>
</evidence>
<dbReference type="EMBL" id="JAIWYP010000003">
    <property type="protein sequence ID" value="KAH3854104.1"/>
    <property type="molecule type" value="Genomic_DNA"/>
</dbReference>
<dbReference type="PANTHER" id="PTHR46461:SF1">
    <property type="entry name" value="KELCH DOMAIN-CONTAINING PROTEIN 3"/>
    <property type="match status" value="1"/>
</dbReference>
<accession>A0A9D4LA88</accession>
<evidence type="ECO:0008006" key="4">
    <source>
        <dbReference type="Google" id="ProtNLM"/>
    </source>
</evidence>
<dbReference type="InterPro" id="IPR015915">
    <property type="entry name" value="Kelch-typ_b-propeller"/>
</dbReference>
<sequence>MLMWTVHLEGGPRRVNHAAVVVGEKIYTFGGYCTGEDYESRLPIDVHVLNTISLRWKLLHSPETLDSSIPYQRYGHTAVAYGDCAYIWGGRNDSDGACNILFCFVTVSETWSQVETQGWTPGKRDGHSACVINHAMYIFGGYEEVVDRFSDDVFRFEFSTKTWTLLETKGPRARWRDFHTAVGIGNTMYVFGGRSDMGGNLFTNMEMYCDSVHMFDTVTCTWQTAISRGFRPTGRRSHSAFTHNNCIYIFGGYNGYHDVHFKEVFKYDTECHYWSYLAVPGEGPCARRRQCSCKINSKVYIFGGTSPTITHRGNADNLDEEERVVLTDLADLHILDLDPSLKTLAQMAVLKYRLDTSSLPHDIRWELSAMTTPNAISRPINSNG</sequence>
<dbReference type="InterPro" id="IPR052637">
    <property type="entry name" value="KLHDC3-like"/>
</dbReference>
<protein>
    <recommendedName>
        <fullName evidence="4">Kelch domain-containing protein 3</fullName>
    </recommendedName>
</protein>
<dbReference type="GO" id="GO:0005737">
    <property type="term" value="C:cytoplasm"/>
    <property type="evidence" value="ECO:0007669"/>
    <property type="project" value="TreeGrafter"/>
</dbReference>